<sequence>MKEGFPGLQLTLKTMDIIKLFIVSTAERWGSVLQAAPTSSDQLSVGLGGDIPIFPPIFVLICLLSGILLKLVLPKITILPSLMNRTWLRYLVFFTGFVGFGLTIQATEAELMSVKTSANFQPVKAIATSGIFAYSRNPIYVMGSVWLTPCLCIALNSLYVVFTMSFMVAYLVFIVIPTEEEFLSRQIGAAYDQYLLRTPRYLPSFVSGFIIFTFVAHLAEFFIKFKLFKSGKQKKTSMFVHFMMTFAWGVVYWMPFERDAEEKKMRKKKN</sequence>
<dbReference type="Pfam" id="PF04191">
    <property type="entry name" value="PEMT"/>
    <property type="match status" value="1"/>
</dbReference>
<keyword evidence="2" id="KW-0444">Lipid biosynthesis</keyword>
<evidence type="ECO:0000256" key="7">
    <source>
        <dbReference type="ARBA" id="ARBA00023209"/>
    </source>
</evidence>
<evidence type="ECO:0000256" key="6">
    <source>
        <dbReference type="ARBA" id="ARBA00023136"/>
    </source>
</evidence>
<evidence type="ECO:0000256" key="4">
    <source>
        <dbReference type="ARBA" id="ARBA00022989"/>
    </source>
</evidence>
<keyword evidence="3 9" id="KW-0812">Transmembrane</keyword>
<feature type="transmembrane region" description="Helical" evidence="9">
    <location>
        <begin position="239"/>
        <end position="256"/>
    </location>
</feature>
<dbReference type="Proteomes" id="UP001165085">
    <property type="component" value="Unassembled WGS sequence"/>
</dbReference>
<dbReference type="AlphaFoldDB" id="A0A9W7ENA4"/>
<keyword evidence="8" id="KW-1208">Phospholipid metabolism</keyword>
<evidence type="ECO:0000256" key="2">
    <source>
        <dbReference type="ARBA" id="ARBA00022516"/>
    </source>
</evidence>
<dbReference type="Gene3D" id="1.20.120.1630">
    <property type="match status" value="1"/>
</dbReference>
<evidence type="ECO:0000313" key="10">
    <source>
        <dbReference type="EMBL" id="GMH85443.1"/>
    </source>
</evidence>
<dbReference type="GO" id="GO:0012505">
    <property type="term" value="C:endomembrane system"/>
    <property type="evidence" value="ECO:0007669"/>
    <property type="project" value="UniProtKB-SubCell"/>
</dbReference>
<keyword evidence="5" id="KW-0443">Lipid metabolism</keyword>
<feature type="transmembrane region" description="Helical" evidence="9">
    <location>
        <begin position="86"/>
        <end position="106"/>
    </location>
</feature>
<feature type="transmembrane region" description="Helical" evidence="9">
    <location>
        <begin position="53"/>
        <end position="74"/>
    </location>
</feature>
<comment type="subcellular location">
    <subcellularLocation>
        <location evidence="1">Endomembrane system</location>
        <topology evidence="1">Multi-pass membrane protein</topology>
    </subcellularLocation>
</comment>
<keyword evidence="7" id="KW-0594">Phospholipid biosynthesis</keyword>
<evidence type="ECO:0000256" key="1">
    <source>
        <dbReference type="ARBA" id="ARBA00004127"/>
    </source>
</evidence>
<dbReference type="OrthoDB" id="10267497at2759"/>
<protein>
    <recommendedName>
        <fullName evidence="12">Protein-S-isoprenylcysteine O-methyltransferase</fullName>
    </recommendedName>
</protein>
<reference evidence="11" key="1">
    <citation type="journal article" date="2023" name="Commun. Biol.">
        <title>Genome analysis of Parmales, the sister group of diatoms, reveals the evolutionary specialization of diatoms from phago-mixotrophs to photoautotrophs.</title>
        <authorList>
            <person name="Ban H."/>
            <person name="Sato S."/>
            <person name="Yoshikawa S."/>
            <person name="Yamada K."/>
            <person name="Nakamura Y."/>
            <person name="Ichinomiya M."/>
            <person name="Sato N."/>
            <person name="Blanc-Mathieu R."/>
            <person name="Endo H."/>
            <person name="Kuwata A."/>
            <person name="Ogata H."/>
        </authorList>
    </citation>
    <scope>NUCLEOTIDE SEQUENCE [LARGE SCALE GENOMIC DNA]</scope>
    <source>
        <strain evidence="11">NIES 3701</strain>
    </source>
</reference>
<dbReference type="InterPro" id="IPR007318">
    <property type="entry name" value="Phopholipid_MeTrfase"/>
</dbReference>
<evidence type="ECO:0000256" key="9">
    <source>
        <dbReference type="SAM" id="Phobius"/>
    </source>
</evidence>
<keyword evidence="4 9" id="KW-1133">Transmembrane helix</keyword>
<organism evidence="10 11">
    <name type="scientific">Triparma strigata</name>
    <dbReference type="NCBI Taxonomy" id="1606541"/>
    <lineage>
        <taxon>Eukaryota</taxon>
        <taxon>Sar</taxon>
        <taxon>Stramenopiles</taxon>
        <taxon>Ochrophyta</taxon>
        <taxon>Bolidophyceae</taxon>
        <taxon>Parmales</taxon>
        <taxon>Triparmaceae</taxon>
        <taxon>Triparma</taxon>
    </lineage>
</organism>
<comment type="caution">
    <text evidence="10">The sequence shown here is derived from an EMBL/GenBank/DDBJ whole genome shotgun (WGS) entry which is preliminary data.</text>
</comment>
<evidence type="ECO:0000256" key="5">
    <source>
        <dbReference type="ARBA" id="ARBA00023098"/>
    </source>
</evidence>
<accession>A0A9W7ENA4</accession>
<feature type="transmembrane region" description="Helical" evidence="9">
    <location>
        <begin position="146"/>
        <end position="176"/>
    </location>
</feature>
<evidence type="ECO:0000313" key="11">
    <source>
        <dbReference type="Proteomes" id="UP001165085"/>
    </source>
</evidence>
<evidence type="ECO:0000256" key="8">
    <source>
        <dbReference type="ARBA" id="ARBA00023264"/>
    </source>
</evidence>
<proteinExistence type="predicted"/>
<name>A0A9W7ENA4_9STRA</name>
<dbReference type="EMBL" id="BRXY01000303">
    <property type="protein sequence ID" value="GMH85443.1"/>
    <property type="molecule type" value="Genomic_DNA"/>
</dbReference>
<evidence type="ECO:0000256" key="3">
    <source>
        <dbReference type="ARBA" id="ARBA00022692"/>
    </source>
</evidence>
<dbReference type="GO" id="GO:0008654">
    <property type="term" value="P:phospholipid biosynthetic process"/>
    <property type="evidence" value="ECO:0007669"/>
    <property type="project" value="UniProtKB-KW"/>
</dbReference>
<keyword evidence="6 9" id="KW-0472">Membrane</keyword>
<gene>
    <name evidence="10" type="ORF">TrST_g498</name>
</gene>
<evidence type="ECO:0008006" key="12">
    <source>
        <dbReference type="Google" id="ProtNLM"/>
    </source>
</evidence>
<keyword evidence="11" id="KW-1185">Reference proteome</keyword>
<feature type="transmembrane region" description="Helical" evidence="9">
    <location>
        <begin position="201"/>
        <end position="219"/>
    </location>
</feature>